<feature type="region of interest" description="Disordered" evidence="2">
    <location>
        <begin position="595"/>
        <end position="693"/>
    </location>
</feature>
<feature type="compositionally biased region" description="Polar residues" evidence="2">
    <location>
        <begin position="73"/>
        <end position="88"/>
    </location>
</feature>
<feature type="compositionally biased region" description="Acidic residues" evidence="2">
    <location>
        <begin position="614"/>
        <end position="627"/>
    </location>
</feature>
<reference evidence="3 4" key="1">
    <citation type="submission" date="2017-04" db="EMBL/GenBank/DDBJ databases">
        <title>Draft genome sequence of Tuber borchii Vittad., a whitish edible truffle.</title>
        <authorList>
            <consortium name="DOE Joint Genome Institute"/>
            <person name="Murat C."/>
            <person name="Kuo A."/>
            <person name="Barry K.W."/>
            <person name="Clum A."/>
            <person name="Dockter R.B."/>
            <person name="Fauchery L."/>
            <person name="Iotti M."/>
            <person name="Kohler A."/>
            <person name="Labutti K."/>
            <person name="Lindquist E.A."/>
            <person name="Lipzen A."/>
            <person name="Ohm R.A."/>
            <person name="Wang M."/>
            <person name="Grigoriev I.V."/>
            <person name="Zambonelli A."/>
            <person name="Martin F.M."/>
        </authorList>
    </citation>
    <scope>NUCLEOTIDE SEQUENCE [LARGE SCALE GENOMIC DNA]</scope>
    <source>
        <strain evidence="3 4">Tbo3840</strain>
    </source>
</reference>
<dbReference type="EMBL" id="NESQ01000324">
    <property type="protein sequence ID" value="PUU74072.1"/>
    <property type="molecule type" value="Genomic_DNA"/>
</dbReference>
<proteinExistence type="predicted"/>
<dbReference type="PANTHER" id="PTHR38701:SF1">
    <property type="entry name" value="UP-REGULATED DURING SEPTATION PROTEIN 1 DOMAIN-CONTAINING PROTEIN"/>
    <property type="match status" value="1"/>
</dbReference>
<dbReference type="PANTHER" id="PTHR38701">
    <property type="entry name" value="CHROMOSOME 8, WHOLE GENOME SHOTGUN SEQUENCE"/>
    <property type="match status" value="1"/>
</dbReference>
<name>A0A2T6ZF24_TUBBO</name>
<gene>
    <name evidence="3" type="ORF">B9Z19DRAFT_1133926</name>
</gene>
<evidence type="ECO:0000313" key="3">
    <source>
        <dbReference type="EMBL" id="PUU74072.1"/>
    </source>
</evidence>
<dbReference type="Proteomes" id="UP000244722">
    <property type="component" value="Unassembled WGS sequence"/>
</dbReference>
<feature type="compositionally biased region" description="Acidic residues" evidence="2">
    <location>
        <begin position="503"/>
        <end position="530"/>
    </location>
</feature>
<evidence type="ECO:0000256" key="2">
    <source>
        <dbReference type="SAM" id="MobiDB-lite"/>
    </source>
</evidence>
<evidence type="ECO:0000313" key="4">
    <source>
        <dbReference type="Proteomes" id="UP000244722"/>
    </source>
</evidence>
<feature type="compositionally biased region" description="Acidic residues" evidence="2">
    <location>
        <begin position="659"/>
        <end position="671"/>
    </location>
</feature>
<protein>
    <submittedName>
        <fullName evidence="3">Uncharacterized protein</fullName>
    </submittedName>
</protein>
<feature type="coiled-coil region" evidence="1">
    <location>
        <begin position="398"/>
        <end position="455"/>
    </location>
</feature>
<accession>A0A2T6ZF24</accession>
<evidence type="ECO:0000256" key="1">
    <source>
        <dbReference type="SAM" id="Coils"/>
    </source>
</evidence>
<feature type="region of interest" description="Disordered" evidence="2">
    <location>
        <begin position="473"/>
        <end position="551"/>
    </location>
</feature>
<feature type="compositionally biased region" description="Pro residues" evidence="2">
    <location>
        <begin position="216"/>
        <end position="229"/>
    </location>
</feature>
<feature type="compositionally biased region" description="Polar residues" evidence="2">
    <location>
        <begin position="40"/>
        <end position="62"/>
    </location>
</feature>
<feature type="region of interest" description="Disordered" evidence="2">
    <location>
        <begin position="1"/>
        <end position="230"/>
    </location>
</feature>
<keyword evidence="4" id="KW-1185">Reference proteome</keyword>
<feature type="compositionally biased region" description="Low complexity" evidence="2">
    <location>
        <begin position="1"/>
        <end position="14"/>
    </location>
</feature>
<feature type="compositionally biased region" description="Polar residues" evidence="2">
    <location>
        <begin position="333"/>
        <end position="355"/>
    </location>
</feature>
<dbReference type="AlphaFoldDB" id="A0A2T6ZF24"/>
<dbReference type="STRING" id="42251.A0A2T6ZF24"/>
<organism evidence="3 4">
    <name type="scientific">Tuber borchii</name>
    <name type="common">White truffle</name>
    <dbReference type="NCBI Taxonomy" id="42251"/>
    <lineage>
        <taxon>Eukaryota</taxon>
        <taxon>Fungi</taxon>
        <taxon>Dikarya</taxon>
        <taxon>Ascomycota</taxon>
        <taxon>Pezizomycotina</taxon>
        <taxon>Pezizomycetes</taxon>
        <taxon>Pezizales</taxon>
        <taxon>Tuberaceae</taxon>
        <taxon>Tuber</taxon>
    </lineage>
</organism>
<feature type="compositionally biased region" description="Polar residues" evidence="2">
    <location>
        <begin position="114"/>
        <end position="126"/>
    </location>
</feature>
<dbReference type="OrthoDB" id="2555519at2759"/>
<comment type="caution">
    <text evidence="3">The sequence shown here is derived from an EMBL/GenBank/DDBJ whole genome shotgun (WGS) entry which is preliminary data.</text>
</comment>
<feature type="compositionally biased region" description="Polar residues" evidence="2">
    <location>
        <begin position="136"/>
        <end position="164"/>
    </location>
</feature>
<sequence>MTVTATTISKTTSSDPVVAAPPIIASEAGDRKFRARAPMATNNKPPLKSLRTTNIGDNTSPSTPTPRLAASQRPASNSLHPNVTTRSPRSAARKGRAETICSPDSELHVPAARPSSSLEQRPSSAIGSRVSMGSEAPSNYRQQTTTRPAPLRQNSFTTNSNGTTPKFFHANQARPTRPSLPAKVSPTPPLSSPRTPLGQSAKFFHADSIPTSAPRPHSPTPPVPPPRLPGQPGFVNDFIQNPHAYISEFTSSRSSSMVGGGSRPASVVSMTPSALPEPRSHVKFVYANGTEEILPPRRLGSEAGSAAPSPQIAQVPFSSSPTGALSPLGSPNLVANPQTQLFKSPHSSPRSSIDASTRHGRALSISSTIDMMNLLKGESTGEDRDSGKASDDDALSVKAAAKAKIKAMEEAAANARRERKVLDLEISNTSLLAINKTLERQMRKQTAELRRYRRLSRTGRLASLSNGGKKLKKGKMFLGHLSDGGDEEVSESQSASDERASDADEEEDEEESEGENGDSSDEDGDDEKEYYEEKAGGTAAAGLEGKKDEVSEGGRLDLDLSKHQALLEASAKMNVSLKRCQYITEQLIKEGKKALEYKVQPSDVHLGGRVLTGDNDEEFEGETEDNEDSRMENAMADETGYGESEGGERGECSCRGQDSQDEGGDDDEEGEGGSSGVYDENDETSGGEDIYPFRDADRVMLPRLAGYVGPTA</sequence>
<keyword evidence="1" id="KW-0175">Coiled coil</keyword>
<feature type="region of interest" description="Disordered" evidence="2">
    <location>
        <begin position="297"/>
        <end position="359"/>
    </location>
</feature>